<keyword evidence="2" id="KW-1185">Reference proteome</keyword>
<gene>
    <name evidence="1" type="ORF">CLIB1444_06S02058</name>
</gene>
<proteinExistence type="predicted"/>
<keyword evidence="1" id="KW-0418">Kinase</keyword>
<name>A0ACA9Y8S9_9ASCO</name>
<evidence type="ECO:0000313" key="2">
    <source>
        <dbReference type="Proteomes" id="UP001152531"/>
    </source>
</evidence>
<accession>A0ACA9Y8S9</accession>
<keyword evidence="1" id="KW-0808">Transferase</keyword>
<dbReference type="Proteomes" id="UP001152531">
    <property type="component" value="Unassembled WGS sequence"/>
</dbReference>
<reference evidence="1" key="1">
    <citation type="submission" date="2022-06" db="EMBL/GenBank/DDBJ databases">
        <authorList>
            <person name="Legras J.-L."/>
            <person name="Devillers H."/>
            <person name="Grondin C."/>
        </authorList>
    </citation>
    <scope>NUCLEOTIDE SEQUENCE</scope>
    <source>
        <strain evidence="1">CLIB 1444</strain>
    </source>
</reference>
<comment type="caution">
    <text evidence="1">The sequence shown here is derived from an EMBL/GenBank/DDBJ whole genome shotgun (WGS) entry which is preliminary data.</text>
</comment>
<evidence type="ECO:0000313" key="1">
    <source>
        <dbReference type="EMBL" id="CAH6721433.1"/>
    </source>
</evidence>
<protein>
    <submittedName>
        <fullName evidence="1">Hydroxymethylpyrimidine/phosphomethylpyrimidine kinase Thi20p</fullName>
    </submittedName>
</protein>
<organism evidence="1 2">
    <name type="scientific">[Candida] jaroonii</name>
    <dbReference type="NCBI Taxonomy" id="467808"/>
    <lineage>
        <taxon>Eukaryota</taxon>
        <taxon>Fungi</taxon>
        <taxon>Dikarya</taxon>
        <taxon>Ascomycota</taxon>
        <taxon>Saccharomycotina</taxon>
        <taxon>Pichiomycetes</taxon>
        <taxon>Debaryomycetaceae</taxon>
        <taxon>Yamadazyma</taxon>
    </lineage>
</organism>
<sequence length="570" mass="64037">MPIVRLRDGIVGHGQKLPVVMTIAGSDSSGGAGIEADLKTFTAHKVYGATCITALTAQNTTGVKSIHPIPKETVNEVLKAVFEDFLYEYSDPPLKVVKTGMLTQDAVEVLSDYVNDLIDKEVKLVLDPVMISTSGSQLFDEKGMRLCIENIISKAYIITPNFPEALVLLKLVDDNESFTGVDDVKSLEDLKNLARTLQTKLQCENILVKGGHIPWNKTTEKPFQTHDKPEDKVVLDVLYESLKDRFTIFLANAIDSEDSHGTGCTLASSIAANIAKSKTLVEAIGISIDYIHEGMVNMTHKLGRGNGPINHLIEPALDFHKVLEKDVQQFSDLSRTDVLHYFKEHPEIKANWETYTNHRFVKLLAENKLPFHQFLYFLKQDYYYLINYAQIHALAASVAPNYSQTHSESLIISEIVNEIEKHKQKLADNYDIVYERDIDLDIELSPGPACSNYCNYLLEKGKSEDYLGIKVALAPCLFGYYEAGIQGVEIRKTHDGSMNVLTSTTHSDTYDSWLGDYVSDWYSTAYKNGQEALQELFTKPIAQARLDQLVQYFNEVTKLEIAFWDEVLEV</sequence>
<dbReference type="EMBL" id="CALSDN010000006">
    <property type="protein sequence ID" value="CAH6721433.1"/>
    <property type="molecule type" value="Genomic_DNA"/>
</dbReference>